<keyword evidence="3" id="KW-0378">Hydrolase</keyword>
<keyword evidence="1" id="KW-0812">Transmembrane</keyword>
<dbReference type="Gene3D" id="3.60.10.10">
    <property type="entry name" value="Endonuclease/exonuclease/phosphatase"/>
    <property type="match status" value="1"/>
</dbReference>
<dbReference type="AlphaFoldDB" id="A0A7M2Y454"/>
<evidence type="ECO:0000313" key="3">
    <source>
        <dbReference type="EMBL" id="QOW08866.1"/>
    </source>
</evidence>
<keyword evidence="1" id="KW-0472">Membrane</keyword>
<feature type="transmembrane region" description="Helical" evidence="1">
    <location>
        <begin position="33"/>
        <end position="53"/>
    </location>
</feature>
<feature type="transmembrane region" description="Helical" evidence="1">
    <location>
        <begin position="59"/>
        <end position="81"/>
    </location>
</feature>
<dbReference type="GO" id="GO:0004519">
    <property type="term" value="F:endonuclease activity"/>
    <property type="evidence" value="ECO:0007669"/>
    <property type="project" value="UniProtKB-KW"/>
</dbReference>
<evidence type="ECO:0000259" key="2">
    <source>
        <dbReference type="Pfam" id="PF03372"/>
    </source>
</evidence>
<keyword evidence="3" id="KW-0269">Exonuclease</keyword>
<dbReference type="InterPro" id="IPR005135">
    <property type="entry name" value="Endo/exonuclease/phosphatase"/>
</dbReference>
<keyword evidence="3" id="KW-0255">Endonuclease</keyword>
<dbReference type="Proteomes" id="UP000594195">
    <property type="component" value="Chromosome"/>
</dbReference>
<feature type="transmembrane region" description="Helical" evidence="1">
    <location>
        <begin position="6"/>
        <end position="21"/>
    </location>
</feature>
<gene>
    <name evidence="3" type="ORF">Q73A0000_00150</name>
</gene>
<accession>A0A7M2Y454</accession>
<evidence type="ECO:0000313" key="4">
    <source>
        <dbReference type="Proteomes" id="UP000594195"/>
    </source>
</evidence>
<organism evidence="3 4">
    <name type="scientific">Kaistella flava</name>
    <name type="common">ex Peng et al. 2021</name>
    <dbReference type="NCBI Taxonomy" id="2038776"/>
    <lineage>
        <taxon>Bacteria</taxon>
        <taxon>Pseudomonadati</taxon>
        <taxon>Bacteroidota</taxon>
        <taxon>Flavobacteriia</taxon>
        <taxon>Flavobacteriales</taxon>
        <taxon>Weeksellaceae</taxon>
        <taxon>Chryseobacterium group</taxon>
        <taxon>Kaistella</taxon>
    </lineage>
</organism>
<feature type="domain" description="Endonuclease/exonuclease/phosphatase" evidence="2">
    <location>
        <begin position="104"/>
        <end position="310"/>
    </location>
</feature>
<name>A0A7M2Y454_9FLAO</name>
<dbReference type="Pfam" id="PF03372">
    <property type="entry name" value="Exo_endo_phos"/>
    <property type="match status" value="1"/>
</dbReference>
<keyword evidence="1" id="KW-1133">Transmembrane helix</keyword>
<dbReference type="InterPro" id="IPR036691">
    <property type="entry name" value="Endo/exonu/phosph_ase_sf"/>
</dbReference>
<keyword evidence="4" id="KW-1185">Reference proteome</keyword>
<keyword evidence="3" id="KW-0540">Nuclease</keyword>
<protein>
    <submittedName>
        <fullName evidence="3">Endonuclease/exonuclease/phosphatase family protein</fullName>
    </submittedName>
</protein>
<dbReference type="KEGG" id="kfa:Q73A0000_00150"/>
<proteinExistence type="predicted"/>
<sequence>MHLFYYLLSSICIAASLLPLIPHQHWFFRIWEFARFQVVIIQLTVLVIGLFFFEPKTVIFWGTILISFGFIINHIVILIPYTVIYKRNTVKEVAKDSELISIISVNVYQFNNEYQRLIDLVNEVKPDILLTMESNQAWENALTKIENDYPNFKKVALENTYGIHFYTRLKVESIKVNYFIADDLPSIEASLLTDSGERFTFFGVHPPPPSPTEEETSKERDGELLSIAKEARTIKDPVIVVGDFNNVAWARASVLFRKTSELIDPRIGRGFVSTFHAKYWLLRFPIDLFFHSTDIFIEDFKTLRNIGSDHLPLYCTFFINKKVDIQEDELETLHEDDLEEVDELIEKGIEEDGNRPTVAEE</sequence>
<evidence type="ECO:0000256" key="1">
    <source>
        <dbReference type="SAM" id="Phobius"/>
    </source>
</evidence>
<dbReference type="EMBL" id="CP040442">
    <property type="protein sequence ID" value="QOW08866.1"/>
    <property type="molecule type" value="Genomic_DNA"/>
</dbReference>
<dbReference type="GO" id="GO:0004527">
    <property type="term" value="F:exonuclease activity"/>
    <property type="evidence" value="ECO:0007669"/>
    <property type="project" value="UniProtKB-KW"/>
</dbReference>
<reference evidence="3 4" key="1">
    <citation type="submission" date="2019-05" db="EMBL/GenBank/DDBJ databases">
        <title>Chryseobacterium sp. isolated from King George Island, maritime Antarctica.</title>
        <authorList>
            <person name="Peng X."/>
        </authorList>
    </citation>
    <scope>NUCLEOTIDE SEQUENCE [LARGE SCALE GENOMIC DNA]</scope>
    <source>
        <strain evidence="3 4">7-3A</strain>
    </source>
</reference>
<dbReference type="SUPFAM" id="SSF56219">
    <property type="entry name" value="DNase I-like"/>
    <property type="match status" value="1"/>
</dbReference>